<proteinExistence type="predicted"/>
<protein>
    <submittedName>
        <fullName evidence="1">IS3 family transposase</fullName>
    </submittedName>
</protein>
<reference evidence="1 2" key="1">
    <citation type="submission" date="2020-10" db="EMBL/GenBank/DDBJ databases">
        <title>Identification of Nocardia species via Next-generation sequencing and recognition of intraspecies genetic diversity.</title>
        <authorList>
            <person name="Li P."/>
            <person name="Li P."/>
            <person name="Lu B."/>
        </authorList>
    </citation>
    <scope>NUCLEOTIDE SEQUENCE [LARGE SCALE GENOMIC DNA]</scope>
    <source>
        <strain evidence="1 2">BJ06-0157</strain>
    </source>
</reference>
<dbReference type="Proteomes" id="UP000702209">
    <property type="component" value="Unassembled WGS sequence"/>
</dbReference>
<dbReference type="InterPro" id="IPR012337">
    <property type="entry name" value="RNaseH-like_sf"/>
</dbReference>
<evidence type="ECO:0000313" key="1">
    <source>
        <dbReference type="EMBL" id="MBF6303225.1"/>
    </source>
</evidence>
<sequence>MRRPIEPGQYTSIRFAETLAAEGIAASIGSIGDAYDNALAESTIGLFKTEAVA</sequence>
<keyword evidence="2" id="KW-1185">Reference proteome</keyword>
<feature type="non-terminal residue" evidence="1">
    <location>
        <position position="53"/>
    </location>
</feature>
<dbReference type="EMBL" id="JADLQX010000314">
    <property type="protein sequence ID" value="MBF6303225.1"/>
    <property type="molecule type" value="Genomic_DNA"/>
</dbReference>
<gene>
    <name evidence="1" type="ORF">IU459_37945</name>
</gene>
<dbReference type="SUPFAM" id="SSF53098">
    <property type="entry name" value="Ribonuclease H-like"/>
    <property type="match status" value="1"/>
</dbReference>
<organism evidence="1 2">
    <name type="scientific">Nocardia amamiensis</name>
    <dbReference type="NCBI Taxonomy" id="404578"/>
    <lineage>
        <taxon>Bacteria</taxon>
        <taxon>Bacillati</taxon>
        <taxon>Actinomycetota</taxon>
        <taxon>Actinomycetes</taxon>
        <taxon>Mycobacteriales</taxon>
        <taxon>Nocardiaceae</taxon>
        <taxon>Nocardia</taxon>
    </lineage>
</organism>
<accession>A0ABS0D303</accession>
<evidence type="ECO:0000313" key="2">
    <source>
        <dbReference type="Proteomes" id="UP000702209"/>
    </source>
</evidence>
<name>A0ABS0D303_9NOCA</name>
<comment type="caution">
    <text evidence="1">The sequence shown here is derived from an EMBL/GenBank/DDBJ whole genome shotgun (WGS) entry which is preliminary data.</text>
</comment>